<evidence type="ECO:0000256" key="2">
    <source>
        <dbReference type="ARBA" id="ARBA00022741"/>
    </source>
</evidence>
<dbReference type="Gene3D" id="3.40.50.300">
    <property type="entry name" value="P-loop containing nucleotide triphosphate hydrolases"/>
    <property type="match status" value="1"/>
</dbReference>
<dbReference type="GO" id="GO:0003677">
    <property type="term" value="F:DNA binding"/>
    <property type="evidence" value="ECO:0007669"/>
    <property type="project" value="UniProtKB-KW"/>
</dbReference>
<dbReference type="OrthoDB" id="3065024at2759"/>
<keyword evidence="4" id="KW-0067">ATP-binding</keyword>
<reference evidence="6" key="1">
    <citation type="journal article" date="2017" name="Nat. Ecol. Evol.">
        <title>Genome expansion and lineage-specific genetic innovations in the forest pathogenic fungi Armillaria.</title>
        <authorList>
            <person name="Sipos G."/>
            <person name="Prasanna A.N."/>
            <person name="Walter M.C."/>
            <person name="O'Connor E."/>
            <person name="Balint B."/>
            <person name="Krizsan K."/>
            <person name="Kiss B."/>
            <person name="Hess J."/>
            <person name="Varga T."/>
            <person name="Slot J."/>
            <person name="Riley R."/>
            <person name="Boka B."/>
            <person name="Rigling D."/>
            <person name="Barry K."/>
            <person name="Lee J."/>
            <person name="Mihaltcheva S."/>
            <person name="LaButti K."/>
            <person name="Lipzen A."/>
            <person name="Waldron R."/>
            <person name="Moloney N.M."/>
            <person name="Sperisen C."/>
            <person name="Kredics L."/>
            <person name="Vagvoelgyi C."/>
            <person name="Patrignani A."/>
            <person name="Fitzpatrick D."/>
            <person name="Nagy I."/>
            <person name="Doyle S."/>
            <person name="Anderson J.B."/>
            <person name="Grigoriev I.V."/>
            <person name="Gueldener U."/>
            <person name="Muensterkoetter M."/>
            <person name="Nagy L.G."/>
        </authorList>
    </citation>
    <scope>NUCLEOTIDE SEQUENCE [LARGE SCALE GENOMIC DNA]</scope>
    <source>
        <strain evidence="6">C18/9</strain>
    </source>
</reference>
<dbReference type="PANTHER" id="PTHR45685">
    <property type="entry name" value="HELICASE SRCAP-RELATED"/>
    <property type="match status" value="1"/>
</dbReference>
<protein>
    <recommendedName>
        <fullName evidence="7">Helicase C-terminal domain-containing protein</fullName>
    </recommendedName>
</protein>
<dbReference type="GO" id="GO:0005524">
    <property type="term" value="F:ATP binding"/>
    <property type="evidence" value="ECO:0007669"/>
    <property type="project" value="UniProtKB-KW"/>
</dbReference>
<accession>A0A284QLH5</accession>
<organism evidence="5 6">
    <name type="scientific">Armillaria ostoyae</name>
    <name type="common">Armillaria root rot fungus</name>
    <dbReference type="NCBI Taxonomy" id="47428"/>
    <lineage>
        <taxon>Eukaryota</taxon>
        <taxon>Fungi</taxon>
        <taxon>Dikarya</taxon>
        <taxon>Basidiomycota</taxon>
        <taxon>Agaricomycotina</taxon>
        <taxon>Agaricomycetes</taxon>
        <taxon>Agaricomycetidae</taxon>
        <taxon>Agaricales</taxon>
        <taxon>Marasmiineae</taxon>
        <taxon>Physalacriaceae</taxon>
        <taxon>Armillaria</taxon>
    </lineage>
</organism>
<proteinExistence type="predicted"/>
<dbReference type="InterPro" id="IPR027417">
    <property type="entry name" value="P-loop_NTPase"/>
</dbReference>
<keyword evidence="3" id="KW-0378">Hydrolase</keyword>
<dbReference type="GO" id="GO:0042393">
    <property type="term" value="F:histone binding"/>
    <property type="evidence" value="ECO:0007669"/>
    <property type="project" value="TreeGrafter"/>
</dbReference>
<dbReference type="EMBL" id="FUEG01000001">
    <property type="protein sequence ID" value="SJK97302.1"/>
    <property type="molecule type" value="Genomic_DNA"/>
</dbReference>
<evidence type="ECO:0000313" key="5">
    <source>
        <dbReference type="EMBL" id="SJK97302.1"/>
    </source>
</evidence>
<evidence type="ECO:0000256" key="3">
    <source>
        <dbReference type="ARBA" id="ARBA00022806"/>
    </source>
</evidence>
<gene>
    <name evidence="5" type="ORF">ARMOST_00554</name>
</gene>
<evidence type="ECO:0000313" key="6">
    <source>
        <dbReference type="Proteomes" id="UP000219338"/>
    </source>
</evidence>
<keyword evidence="3" id="KW-0347">Helicase</keyword>
<dbReference type="InterPro" id="IPR050520">
    <property type="entry name" value="INO80/SWR1_helicase"/>
</dbReference>
<dbReference type="GO" id="GO:0016887">
    <property type="term" value="F:ATP hydrolysis activity"/>
    <property type="evidence" value="ECO:0007669"/>
    <property type="project" value="TreeGrafter"/>
</dbReference>
<keyword evidence="2" id="KW-0547">Nucleotide-binding</keyword>
<dbReference type="GO" id="GO:0006338">
    <property type="term" value="P:chromatin remodeling"/>
    <property type="evidence" value="ECO:0007669"/>
    <property type="project" value="TreeGrafter"/>
</dbReference>
<dbReference type="STRING" id="47428.A0A284QLH5"/>
<sequence>MEHFNANSWIFYFVALSRSGGVGINLTSADAVIFYDSNFNPQIDHQCEYRFISSTLMGKSPSKYDFVLVLLKGESDGLTNISASISDQGYQR</sequence>
<dbReference type="Proteomes" id="UP000219338">
    <property type="component" value="Unassembled WGS sequence"/>
</dbReference>
<dbReference type="SUPFAM" id="SSF52540">
    <property type="entry name" value="P-loop containing nucleoside triphosphate hydrolases"/>
    <property type="match status" value="1"/>
</dbReference>
<evidence type="ECO:0008006" key="7">
    <source>
        <dbReference type="Google" id="ProtNLM"/>
    </source>
</evidence>
<keyword evidence="6" id="KW-1185">Reference proteome</keyword>
<dbReference type="PANTHER" id="PTHR45685:SF1">
    <property type="entry name" value="HELICASE SRCAP"/>
    <property type="match status" value="1"/>
</dbReference>
<name>A0A284QLH5_ARMOS</name>
<evidence type="ECO:0000256" key="4">
    <source>
        <dbReference type="ARBA" id="ARBA00022840"/>
    </source>
</evidence>
<comment type="subcellular location">
    <subcellularLocation>
        <location evidence="1">Nucleus</location>
    </subcellularLocation>
</comment>
<dbReference type="AlphaFoldDB" id="A0A284QLH5"/>
<dbReference type="GO" id="GO:0000812">
    <property type="term" value="C:Swr1 complex"/>
    <property type="evidence" value="ECO:0007669"/>
    <property type="project" value="TreeGrafter"/>
</dbReference>
<dbReference type="GO" id="GO:0004386">
    <property type="term" value="F:helicase activity"/>
    <property type="evidence" value="ECO:0007669"/>
    <property type="project" value="UniProtKB-KW"/>
</dbReference>
<evidence type="ECO:0000256" key="1">
    <source>
        <dbReference type="ARBA" id="ARBA00004123"/>
    </source>
</evidence>